<comment type="subcellular location">
    <subcellularLocation>
        <location evidence="1">Nucleus</location>
    </subcellularLocation>
</comment>
<keyword evidence="4" id="KW-0949">S-adenosyl-L-methionine</keyword>
<evidence type="ECO:0000313" key="9">
    <source>
        <dbReference type="EMBL" id="KAF9617486.1"/>
    </source>
</evidence>
<dbReference type="Proteomes" id="UP000631114">
    <property type="component" value="Unassembled WGS sequence"/>
</dbReference>
<protein>
    <recommendedName>
        <fullName evidence="8">SAM-dependent MTase DRM-type domain-containing protein</fullName>
    </recommendedName>
</protein>
<dbReference type="Gene3D" id="3.40.50.150">
    <property type="entry name" value="Vaccinia Virus protein VP39"/>
    <property type="match status" value="1"/>
</dbReference>
<keyword evidence="7" id="KW-0539">Nucleus</keyword>
<evidence type="ECO:0000256" key="1">
    <source>
        <dbReference type="ARBA" id="ARBA00004123"/>
    </source>
</evidence>
<keyword evidence="3" id="KW-0808">Transferase</keyword>
<evidence type="ECO:0000256" key="6">
    <source>
        <dbReference type="ARBA" id="ARBA00023125"/>
    </source>
</evidence>
<keyword evidence="10" id="KW-1185">Reference proteome</keyword>
<evidence type="ECO:0000256" key="5">
    <source>
        <dbReference type="ARBA" id="ARBA00022737"/>
    </source>
</evidence>
<dbReference type="InterPro" id="IPR030380">
    <property type="entry name" value="SAM_MeTfrase_DRM"/>
</dbReference>
<dbReference type="PANTHER" id="PTHR23068:SF25">
    <property type="entry name" value="DNA (CYTOSINE-5)-METHYLTRANSFERASE DRM2"/>
    <property type="match status" value="1"/>
</dbReference>
<dbReference type="GO" id="GO:0003886">
    <property type="term" value="F:DNA (cytosine-5-)-methyltransferase activity"/>
    <property type="evidence" value="ECO:0007669"/>
    <property type="project" value="TreeGrafter"/>
</dbReference>
<feature type="domain" description="SAM-dependent MTase DRM-type" evidence="8">
    <location>
        <begin position="27"/>
        <end position="189"/>
    </location>
</feature>
<name>A0A835MBB0_9MAGN</name>
<dbReference type="GO" id="GO:0005634">
    <property type="term" value="C:nucleus"/>
    <property type="evidence" value="ECO:0007669"/>
    <property type="project" value="UniProtKB-SubCell"/>
</dbReference>
<evidence type="ECO:0000313" key="10">
    <source>
        <dbReference type="Proteomes" id="UP000631114"/>
    </source>
</evidence>
<evidence type="ECO:0000256" key="4">
    <source>
        <dbReference type="ARBA" id="ARBA00022691"/>
    </source>
</evidence>
<sequence length="189" mass="21669">MPRRGEWNSHTEVHYRFGVPNEPRPMFRRKLPIMTIGPPYFYFENVPCTLKGICDTISRFLYEIEPEFVDSMHFSAVHGKGKWNLVWIGKNKGKDRLSPTKLEMIMGYLENHTRVFGISQTDRYKALANAFQVDTVAYHFSILKSVSPNGITLLSLFSGIGGAEVALHRLGILLKTCFCRNICRNIGRQ</sequence>
<dbReference type="InterPro" id="IPR029063">
    <property type="entry name" value="SAM-dependent_MTases_sf"/>
</dbReference>
<dbReference type="EMBL" id="JADFTS010000003">
    <property type="protein sequence ID" value="KAF9617486.1"/>
    <property type="molecule type" value="Genomic_DNA"/>
</dbReference>
<proteinExistence type="predicted"/>
<evidence type="ECO:0000256" key="2">
    <source>
        <dbReference type="ARBA" id="ARBA00022603"/>
    </source>
</evidence>
<evidence type="ECO:0000256" key="3">
    <source>
        <dbReference type="ARBA" id="ARBA00022679"/>
    </source>
</evidence>
<dbReference type="OrthoDB" id="641149at2759"/>
<keyword evidence="5" id="KW-0677">Repeat</keyword>
<evidence type="ECO:0000256" key="7">
    <source>
        <dbReference type="ARBA" id="ARBA00023242"/>
    </source>
</evidence>
<dbReference type="AlphaFoldDB" id="A0A835MBB0"/>
<evidence type="ECO:0000259" key="8">
    <source>
        <dbReference type="PROSITE" id="PS51680"/>
    </source>
</evidence>
<dbReference type="PROSITE" id="PS51680">
    <property type="entry name" value="SAM_MT_DRM"/>
    <property type="match status" value="1"/>
</dbReference>
<dbReference type="GO" id="GO:0032259">
    <property type="term" value="P:methylation"/>
    <property type="evidence" value="ECO:0007669"/>
    <property type="project" value="UniProtKB-KW"/>
</dbReference>
<keyword evidence="2" id="KW-0489">Methyltransferase</keyword>
<reference evidence="9 10" key="1">
    <citation type="submission" date="2020-10" db="EMBL/GenBank/DDBJ databases">
        <title>The Coptis chinensis genome and diversification of protoberbering-type alkaloids.</title>
        <authorList>
            <person name="Wang B."/>
            <person name="Shu S."/>
            <person name="Song C."/>
            <person name="Liu Y."/>
        </authorList>
    </citation>
    <scope>NUCLEOTIDE SEQUENCE [LARGE SCALE GENOMIC DNA]</scope>
    <source>
        <strain evidence="9">HL-2020</strain>
        <tissue evidence="9">Leaf</tissue>
    </source>
</reference>
<gene>
    <name evidence="9" type="ORF">IFM89_036645</name>
</gene>
<keyword evidence="6" id="KW-0238">DNA-binding</keyword>
<comment type="caution">
    <text evidence="9">The sequence shown here is derived from an EMBL/GenBank/DDBJ whole genome shotgun (WGS) entry which is preliminary data.</text>
</comment>
<accession>A0A835MBB0</accession>
<dbReference type="InterPro" id="IPR050390">
    <property type="entry name" value="C5-Methyltransferase"/>
</dbReference>
<dbReference type="PANTHER" id="PTHR23068">
    <property type="entry name" value="DNA CYTOSINE-5- -METHYLTRANSFERASE 3-RELATED"/>
    <property type="match status" value="1"/>
</dbReference>
<organism evidence="9 10">
    <name type="scientific">Coptis chinensis</name>
    <dbReference type="NCBI Taxonomy" id="261450"/>
    <lineage>
        <taxon>Eukaryota</taxon>
        <taxon>Viridiplantae</taxon>
        <taxon>Streptophyta</taxon>
        <taxon>Embryophyta</taxon>
        <taxon>Tracheophyta</taxon>
        <taxon>Spermatophyta</taxon>
        <taxon>Magnoliopsida</taxon>
        <taxon>Ranunculales</taxon>
        <taxon>Ranunculaceae</taxon>
        <taxon>Coptidoideae</taxon>
        <taxon>Coptis</taxon>
    </lineage>
</organism>
<dbReference type="SUPFAM" id="SSF53335">
    <property type="entry name" value="S-adenosyl-L-methionine-dependent methyltransferases"/>
    <property type="match status" value="1"/>
</dbReference>
<dbReference type="GO" id="GO:0003677">
    <property type="term" value="F:DNA binding"/>
    <property type="evidence" value="ECO:0007669"/>
    <property type="project" value="UniProtKB-KW"/>
</dbReference>